<dbReference type="Proteomes" id="UP000250123">
    <property type="component" value="Chromosome SHEWBE"/>
</dbReference>
<evidence type="ECO:0000313" key="4">
    <source>
        <dbReference type="Proteomes" id="UP000250123"/>
    </source>
</evidence>
<dbReference type="InterPro" id="IPR001041">
    <property type="entry name" value="2Fe-2S_ferredoxin-type"/>
</dbReference>
<reference evidence="4" key="1">
    <citation type="submission" date="2018-06" db="EMBL/GenBank/DDBJ databases">
        <authorList>
            <person name="Cea G.-C."/>
            <person name="William W."/>
        </authorList>
    </citation>
    <scope>NUCLEOTIDE SEQUENCE [LARGE SCALE GENOMIC DNA]</scope>
    <source>
        <strain evidence="4">DB21MT-2</strain>
    </source>
</reference>
<dbReference type="Gene3D" id="3.10.20.30">
    <property type="match status" value="1"/>
</dbReference>
<dbReference type="CDD" id="cd00207">
    <property type="entry name" value="fer2"/>
    <property type="match status" value="1"/>
</dbReference>
<dbReference type="SUPFAM" id="SSF54292">
    <property type="entry name" value="2Fe-2S ferredoxin-like"/>
    <property type="match status" value="1"/>
</dbReference>
<sequence length="130" mass="14265">MKVHLKTLTFNKMVKKAPIVSLYGQPVLLFNQQHPSLLIALEHKQVQVFSECRNGYCGACKTQIISGSVTYHTQPLFALKADECLPCCCTPASDLDLNLSPEGADVVTRSDITAAVIALDQTKPIRHKKA</sequence>
<organism evidence="3 4">
    <name type="scientific">Shewanella benthica</name>
    <dbReference type="NCBI Taxonomy" id="43661"/>
    <lineage>
        <taxon>Bacteria</taxon>
        <taxon>Pseudomonadati</taxon>
        <taxon>Pseudomonadota</taxon>
        <taxon>Gammaproteobacteria</taxon>
        <taxon>Alteromonadales</taxon>
        <taxon>Shewanellaceae</taxon>
        <taxon>Shewanella</taxon>
    </lineage>
</organism>
<name>A0A330M3T3_9GAMM</name>
<evidence type="ECO:0000259" key="2">
    <source>
        <dbReference type="Pfam" id="PF00111"/>
    </source>
</evidence>
<dbReference type="OrthoDB" id="9796486at2"/>
<dbReference type="KEGG" id="sbk:SHEWBE_2795"/>
<dbReference type="NCBIfam" id="NF007985">
    <property type="entry name" value="PRK10713.1"/>
    <property type="match status" value="1"/>
</dbReference>
<accession>A0A330M3T3</accession>
<dbReference type="RefSeq" id="WP_112352855.1">
    <property type="nucleotide sequence ID" value="NZ_LS483452.1"/>
</dbReference>
<dbReference type="InterPro" id="IPR012675">
    <property type="entry name" value="Beta-grasp_dom_sf"/>
</dbReference>
<evidence type="ECO:0000256" key="1">
    <source>
        <dbReference type="ARBA" id="ARBA00023075"/>
    </source>
</evidence>
<dbReference type="InterPro" id="IPR036010">
    <property type="entry name" value="2Fe-2S_ferredoxin-like_sf"/>
</dbReference>
<gene>
    <name evidence="3" type="ORF">SHEWBE_2795</name>
</gene>
<dbReference type="GO" id="GO:0051537">
    <property type="term" value="F:2 iron, 2 sulfur cluster binding"/>
    <property type="evidence" value="ECO:0007669"/>
    <property type="project" value="InterPro"/>
</dbReference>
<dbReference type="AlphaFoldDB" id="A0A330M3T3"/>
<keyword evidence="1" id="KW-0830">Ubiquinone</keyword>
<protein>
    <submittedName>
        <fullName evidence="3">Iron-sulfur cluster-binding protein</fullName>
    </submittedName>
</protein>
<dbReference type="PROSITE" id="PS00197">
    <property type="entry name" value="2FE2S_FER_1"/>
    <property type="match status" value="1"/>
</dbReference>
<feature type="domain" description="2Fe-2S ferredoxin-type" evidence="2">
    <location>
        <begin position="34"/>
        <end position="91"/>
    </location>
</feature>
<evidence type="ECO:0000313" key="3">
    <source>
        <dbReference type="EMBL" id="SQH76758.1"/>
    </source>
</evidence>
<proteinExistence type="predicted"/>
<dbReference type="Pfam" id="PF00111">
    <property type="entry name" value="Fer2"/>
    <property type="match status" value="1"/>
</dbReference>
<dbReference type="EMBL" id="LS483452">
    <property type="protein sequence ID" value="SQH76758.1"/>
    <property type="molecule type" value="Genomic_DNA"/>
</dbReference>
<dbReference type="InterPro" id="IPR006058">
    <property type="entry name" value="2Fe2S_fd_BS"/>
</dbReference>